<keyword evidence="2" id="KW-0238">DNA-binding</keyword>
<dbReference type="AlphaFoldDB" id="A0A848J3Q8"/>
<evidence type="ECO:0000313" key="6">
    <source>
        <dbReference type="EMBL" id="NMM47812.1"/>
    </source>
</evidence>
<accession>A0A848J3Q8</accession>
<feature type="transmembrane region" description="Helical" evidence="4">
    <location>
        <begin position="6"/>
        <end position="27"/>
    </location>
</feature>
<dbReference type="InterPro" id="IPR018060">
    <property type="entry name" value="HTH_AraC"/>
</dbReference>
<feature type="transmembrane region" description="Helical" evidence="4">
    <location>
        <begin position="97"/>
        <end position="116"/>
    </location>
</feature>
<dbReference type="InterPro" id="IPR020449">
    <property type="entry name" value="Tscrpt_reg_AraC-type_HTH"/>
</dbReference>
<feature type="transmembrane region" description="Helical" evidence="4">
    <location>
        <begin position="122"/>
        <end position="145"/>
    </location>
</feature>
<feature type="transmembrane region" description="Helical" evidence="4">
    <location>
        <begin position="166"/>
        <end position="186"/>
    </location>
</feature>
<evidence type="ECO:0000256" key="4">
    <source>
        <dbReference type="SAM" id="Phobius"/>
    </source>
</evidence>
<feature type="transmembrane region" description="Helical" evidence="4">
    <location>
        <begin position="39"/>
        <end position="60"/>
    </location>
</feature>
<protein>
    <submittedName>
        <fullName evidence="6">AraC family transcriptional regulator</fullName>
    </submittedName>
</protein>
<name>A0A848J3Q8_9BACT</name>
<dbReference type="EMBL" id="JABBNU010000003">
    <property type="protein sequence ID" value="NMM47812.1"/>
    <property type="molecule type" value="Genomic_DNA"/>
</dbReference>
<dbReference type="InterPro" id="IPR009057">
    <property type="entry name" value="Homeodomain-like_sf"/>
</dbReference>
<organism evidence="6 7">
    <name type="scientific">Marinigracilibium pacificum</name>
    <dbReference type="NCBI Taxonomy" id="2729599"/>
    <lineage>
        <taxon>Bacteria</taxon>
        <taxon>Pseudomonadati</taxon>
        <taxon>Bacteroidota</taxon>
        <taxon>Cytophagia</taxon>
        <taxon>Cytophagales</taxon>
        <taxon>Flammeovirgaceae</taxon>
        <taxon>Marinigracilibium</taxon>
    </lineage>
</organism>
<dbReference type="PRINTS" id="PR00032">
    <property type="entry name" value="HTHARAC"/>
</dbReference>
<keyword evidence="7" id="KW-1185">Reference proteome</keyword>
<keyword evidence="4" id="KW-0472">Membrane</keyword>
<evidence type="ECO:0000256" key="1">
    <source>
        <dbReference type="ARBA" id="ARBA00023015"/>
    </source>
</evidence>
<reference evidence="6 7" key="1">
    <citation type="submission" date="2020-04" db="EMBL/GenBank/DDBJ databases">
        <title>Flammeovirgaceae bacterium KN852 isolated from deep sea.</title>
        <authorList>
            <person name="Zhang D.-C."/>
        </authorList>
    </citation>
    <scope>NUCLEOTIDE SEQUENCE [LARGE SCALE GENOMIC DNA]</scope>
    <source>
        <strain evidence="6 7">KN852</strain>
    </source>
</reference>
<keyword evidence="1" id="KW-0805">Transcription regulation</keyword>
<evidence type="ECO:0000256" key="3">
    <source>
        <dbReference type="ARBA" id="ARBA00023163"/>
    </source>
</evidence>
<dbReference type="GO" id="GO:0003700">
    <property type="term" value="F:DNA-binding transcription factor activity"/>
    <property type="evidence" value="ECO:0007669"/>
    <property type="project" value="InterPro"/>
</dbReference>
<evidence type="ECO:0000313" key="7">
    <source>
        <dbReference type="Proteomes" id="UP000559010"/>
    </source>
</evidence>
<sequence length="360" mass="42136">MGDKIELINSIGKIIVFLMWILSAFLFTVKSSKKISNRLFASFLIVTSFDLTGLFFPYDFSETPNLVIFKSASSLLQMPLIYLYFLSACYSDFKLRLKHLIHAALFLIFLIAFKLTSISDQIYSLFKIIIEIQWFVYIIAIFLLLKRYKTIFKENYSNPIHLNYKWLFQIAIVFCISHFFVILKWIMSEYNYDRINDINLVISISALTIITFFVLKALLNPQLFSGVQSFQEPLKKPNKGIIKDDVDEKEIDRIKSFMESERPYLDFELTLSKLAHQFNTTEKDLSILINHQIGKHFFDFINDYRVKEAKSILEDSQKKKVTILEIVYESGFNSKSSFYSAFKKVTGKTPTEYRKEALSD</sequence>
<dbReference type="Proteomes" id="UP000559010">
    <property type="component" value="Unassembled WGS sequence"/>
</dbReference>
<dbReference type="PANTHER" id="PTHR43280:SF29">
    <property type="entry name" value="ARAC-FAMILY TRANSCRIPTIONAL REGULATOR"/>
    <property type="match status" value="1"/>
</dbReference>
<dbReference type="Pfam" id="PF12833">
    <property type="entry name" value="HTH_18"/>
    <property type="match status" value="1"/>
</dbReference>
<proteinExistence type="predicted"/>
<keyword evidence="4" id="KW-0812">Transmembrane</keyword>
<feature type="transmembrane region" description="Helical" evidence="4">
    <location>
        <begin position="198"/>
        <end position="219"/>
    </location>
</feature>
<feature type="transmembrane region" description="Helical" evidence="4">
    <location>
        <begin position="66"/>
        <end position="85"/>
    </location>
</feature>
<comment type="caution">
    <text evidence="6">The sequence shown here is derived from an EMBL/GenBank/DDBJ whole genome shotgun (WGS) entry which is preliminary data.</text>
</comment>
<keyword evidence="3" id="KW-0804">Transcription</keyword>
<evidence type="ECO:0000256" key="2">
    <source>
        <dbReference type="ARBA" id="ARBA00023125"/>
    </source>
</evidence>
<keyword evidence="4" id="KW-1133">Transmembrane helix</keyword>
<dbReference type="SMART" id="SM00342">
    <property type="entry name" value="HTH_ARAC"/>
    <property type="match status" value="1"/>
</dbReference>
<gene>
    <name evidence="6" type="ORF">HH304_05325</name>
</gene>
<dbReference type="RefSeq" id="WP_169678704.1">
    <property type="nucleotide sequence ID" value="NZ_JABBNU010000003.1"/>
</dbReference>
<feature type="domain" description="HTH araC/xylS-type" evidence="5">
    <location>
        <begin position="252"/>
        <end position="356"/>
    </location>
</feature>
<evidence type="ECO:0000259" key="5">
    <source>
        <dbReference type="PROSITE" id="PS01124"/>
    </source>
</evidence>
<dbReference type="GO" id="GO:0043565">
    <property type="term" value="F:sequence-specific DNA binding"/>
    <property type="evidence" value="ECO:0007669"/>
    <property type="project" value="InterPro"/>
</dbReference>
<dbReference type="PANTHER" id="PTHR43280">
    <property type="entry name" value="ARAC-FAMILY TRANSCRIPTIONAL REGULATOR"/>
    <property type="match status" value="1"/>
</dbReference>
<dbReference type="Gene3D" id="1.10.10.60">
    <property type="entry name" value="Homeodomain-like"/>
    <property type="match status" value="2"/>
</dbReference>
<dbReference type="SUPFAM" id="SSF46689">
    <property type="entry name" value="Homeodomain-like"/>
    <property type="match status" value="1"/>
</dbReference>
<dbReference type="PROSITE" id="PS01124">
    <property type="entry name" value="HTH_ARAC_FAMILY_2"/>
    <property type="match status" value="1"/>
</dbReference>